<dbReference type="PANTHER" id="PTHR13437">
    <property type="entry name" value="NUCLEOPORIN P58/P45 NUCLEOPORIN-LIKE PROTEIN 1"/>
    <property type="match status" value="1"/>
</dbReference>
<evidence type="ECO:0000256" key="8">
    <source>
        <dbReference type="SAM" id="Coils"/>
    </source>
</evidence>
<evidence type="ECO:0000313" key="10">
    <source>
        <dbReference type="Proteomes" id="UP001497525"/>
    </source>
</evidence>
<dbReference type="GO" id="GO:0005643">
    <property type="term" value="C:nuclear pore"/>
    <property type="evidence" value="ECO:0007669"/>
    <property type="project" value="UniProtKB-SubCell"/>
</dbReference>
<protein>
    <submittedName>
        <fullName evidence="9">Uncharacterized protein</fullName>
    </submittedName>
</protein>
<keyword evidence="7" id="KW-0539">Nucleus</keyword>
<comment type="caution">
    <text evidence="9">The sequence shown here is derived from an EMBL/GenBank/DDBJ whole genome shotgun (WGS) entry which is preliminary data.</text>
</comment>
<dbReference type="AlphaFoldDB" id="A0AAV2TNM2"/>
<dbReference type="InterPro" id="IPR024882">
    <property type="entry name" value="NUP58/p45/49"/>
</dbReference>
<accession>A0AAV2TNM2</accession>
<evidence type="ECO:0000256" key="1">
    <source>
        <dbReference type="ARBA" id="ARBA00004567"/>
    </source>
</evidence>
<dbReference type="Pfam" id="PF15967">
    <property type="entry name" value="Nucleoporin_FG2"/>
    <property type="match status" value="1"/>
</dbReference>
<feature type="coiled-coil region" evidence="8">
    <location>
        <begin position="80"/>
        <end position="149"/>
    </location>
</feature>
<dbReference type="GO" id="GO:0015031">
    <property type="term" value="P:protein transport"/>
    <property type="evidence" value="ECO:0007669"/>
    <property type="project" value="UniProtKB-KW"/>
</dbReference>
<keyword evidence="6" id="KW-0906">Nuclear pore complex</keyword>
<dbReference type="Proteomes" id="UP001497525">
    <property type="component" value="Unassembled WGS sequence"/>
</dbReference>
<keyword evidence="8" id="KW-0175">Coiled coil</keyword>
<organism evidence="9 10">
    <name type="scientific">Calicophoron daubneyi</name>
    <name type="common">Rumen fluke</name>
    <name type="synonym">Paramphistomum daubneyi</name>
    <dbReference type="NCBI Taxonomy" id="300641"/>
    <lineage>
        <taxon>Eukaryota</taxon>
        <taxon>Metazoa</taxon>
        <taxon>Spiralia</taxon>
        <taxon>Lophotrochozoa</taxon>
        <taxon>Platyhelminthes</taxon>
        <taxon>Trematoda</taxon>
        <taxon>Digenea</taxon>
        <taxon>Plagiorchiida</taxon>
        <taxon>Pronocephalata</taxon>
        <taxon>Paramphistomoidea</taxon>
        <taxon>Paramphistomidae</taxon>
        <taxon>Calicophoron</taxon>
    </lineage>
</organism>
<dbReference type="GO" id="GO:0051028">
    <property type="term" value="P:mRNA transport"/>
    <property type="evidence" value="ECO:0007669"/>
    <property type="project" value="UniProtKB-KW"/>
</dbReference>
<sequence>MSALGLNSSASIARYGQTQQPRDTVVCDEILTTVNNFKTFLAEQKKIREELSNLSQQPLVKLKDELAIMMQQVSTVTLGLRRISAQRDRLKEDMLKEEKNVRMAQRTSEMSVSMQLENTAPTEYFLNKLMEFDMRMRSYKQELEILEENISCQTRFCLSPRDLIALLRQMDSEFICLAAQLQTVSEEVKTLKTKYLRNFRASSGDNRNPFAEVEASSQKMRQLEGSLDGIPLGFKTSMATSRTPYGPSPFSSTSLTPALGLSSITAQAAPTVGAPRPAGPFSFVNSGSLSGSLGATATTAQPIGSQLSSGFNFNAATSASPGLVSAAPGFGQKPLFGFGAATTTTTSTAGGLSLFGQPAATTPQLLTAATTTSGPVTGFGTANAAGDGLFGKRFASKPASLFLPKT</sequence>
<evidence type="ECO:0000256" key="2">
    <source>
        <dbReference type="ARBA" id="ARBA00022448"/>
    </source>
</evidence>
<dbReference type="GO" id="GO:0008139">
    <property type="term" value="F:nuclear localization sequence binding"/>
    <property type="evidence" value="ECO:0007669"/>
    <property type="project" value="InterPro"/>
</dbReference>
<evidence type="ECO:0000256" key="4">
    <source>
        <dbReference type="ARBA" id="ARBA00022927"/>
    </source>
</evidence>
<keyword evidence="3" id="KW-0509">mRNA transport</keyword>
<keyword evidence="2" id="KW-0813">Transport</keyword>
<dbReference type="GO" id="GO:0017056">
    <property type="term" value="F:structural constituent of nuclear pore"/>
    <property type="evidence" value="ECO:0007669"/>
    <property type="project" value="InterPro"/>
</dbReference>
<evidence type="ECO:0000256" key="6">
    <source>
        <dbReference type="ARBA" id="ARBA00023132"/>
    </source>
</evidence>
<name>A0AAV2TNM2_CALDB</name>
<proteinExistence type="predicted"/>
<dbReference type="Gene3D" id="6.10.140.1350">
    <property type="match status" value="1"/>
</dbReference>
<comment type="subcellular location">
    <subcellularLocation>
        <location evidence="1">Nucleus</location>
        <location evidence="1">Nuclear pore complex</location>
    </subcellularLocation>
</comment>
<gene>
    <name evidence="9" type="ORF">CDAUBV1_LOCUS13739</name>
</gene>
<evidence type="ECO:0000256" key="5">
    <source>
        <dbReference type="ARBA" id="ARBA00023010"/>
    </source>
</evidence>
<dbReference type="EMBL" id="CAXLJL010000545">
    <property type="protein sequence ID" value="CAL5138875.1"/>
    <property type="molecule type" value="Genomic_DNA"/>
</dbReference>
<keyword evidence="5" id="KW-0811">Translocation</keyword>
<keyword evidence="4" id="KW-0653">Protein transport</keyword>
<evidence type="ECO:0000256" key="7">
    <source>
        <dbReference type="ARBA" id="ARBA00023242"/>
    </source>
</evidence>
<reference evidence="9" key="1">
    <citation type="submission" date="2024-06" db="EMBL/GenBank/DDBJ databases">
        <authorList>
            <person name="Liu X."/>
            <person name="Lenzi L."/>
            <person name="Haldenby T S."/>
            <person name="Uol C."/>
        </authorList>
    </citation>
    <scope>NUCLEOTIDE SEQUENCE</scope>
</reference>
<evidence type="ECO:0000313" key="9">
    <source>
        <dbReference type="EMBL" id="CAL5138875.1"/>
    </source>
</evidence>
<evidence type="ECO:0000256" key="3">
    <source>
        <dbReference type="ARBA" id="ARBA00022816"/>
    </source>
</evidence>
<dbReference type="PANTHER" id="PTHR13437:SF2">
    <property type="entry name" value="NUCLEOPORIN P58_P45"/>
    <property type="match status" value="1"/>
</dbReference>